<accession>A0A2G6K7T1</accession>
<evidence type="ECO:0000313" key="8">
    <source>
        <dbReference type="EMBL" id="PIE31470.1"/>
    </source>
</evidence>
<evidence type="ECO:0000256" key="3">
    <source>
        <dbReference type="ARBA" id="ARBA00022630"/>
    </source>
</evidence>
<feature type="domain" description="Dihydroorotate dehydrogenase catalytic" evidence="7">
    <location>
        <begin position="98"/>
        <end position="289"/>
    </location>
</feature>
<evidence type="ECO:0000256" key="2">
    <source>
        <dbReference type="ARBA" id="ARBA00004725"/>
    </source>
</evidence>
<dbReference type="PANTHER" id="PTHR48109">
    <property type="entry name" value="DIHYDROOROTATE DEHYDROGENASE (QUINONE), MITOCHONDRIAL-RELATED"/>
    <property type="match status" value="1"/>
</dbReference>
<dbReference type="InterPro" id="IPR005720">
    <property type="entry name" value="Dihydroorotate_DH_cat"/>
</dbReference>
<keyword evidence="6" id="KW-0560">Oxidoreductase</keyword>
<evidence type="ECO:0000259" key="7">
    <source>
        <dbReference type="Pfam" id="PF01180"/>
    </source>
</evidence>
<name>A0A2G6K7T1_9BACT</name>
<dbReference type="EMBL" id="PDSK01000145">
    <property type="protein sequence ID" value="PIE31470.1"/>
    <property type="molecule type" value="Genomic_DNA"/>
</dbReference>
<evidence type="ECO:0000256" key="6">
    <source>
        <dbReference type="ARBA" id="ARBA00023002"/>
    </source>
</evidence>
<dbReference type="UniPathway" id="UPA00070"/>
<dbReference type="GO" id="GO:0044205">
    <property type="term" value="P:'de novo' UMP biosynthetic process"/>
    <property type="evidence" value="ECO:0007669"/>
    <property type="project" value="UniProtKB-UniPathway"/>
</dbReference>
<proteinExistence type="predicted"/>
<dbReference type="GO" id="GO:0005737">
    <property type="term" value="C:cytoplasm"/>
    <property type="evidence" value="ECO:0007669"/>
    <property type="project" value="InterPro"/>
</dbReference>
<evidence type="ECO:0000256" key="1">
    <source>
        <dbReference type="ARBA" id="ARBA00001917"/>
    </source>
</evidence>
<comment type="pathway">
    <text evidence="2">Pyrimidine metabolism; UMP biosynthesis via de novo pathway.</text>
</comment>
<dbReference type="GO" id="GO:0006207">
    <property type="term" value="P:'de novo' pyrimidine nucleobase biosynthetic process"/>
    <property type="evidence" value="ECO:0007669"/>
    <property type="project" value="TreeGrafter"/>
</dbReference>
<evidence type="ECO:0000313" key="9">
    <source>
        <dbReference type="Proteomes" id="UP000230821"/>
    </source>
</evidence>
<dbReference type="SUPFAM" id="SSF51395">
    <property type="entry name" value="FMN-linked oxidoreductases"/>
    <property type="match status" value="1"/>
</dbReference>
<dbReference type="InterPro" id="IPR012135">
    <property type="entry name" value="Dihydroorotate_DH_1_2"/>
</dbReference>
<dbReference type="PIRSF" id="PIRSF000164">
    <property type="entry name" value="DHO_oxidase"/>
    <property type="match status" value="1"/>
</dbReference>
<protein>
    <submittedName>
        <fullName evidence="8">Diguanylate cyclase</fullName>
    </submittedName>
</protein>
<dbReference type="CDD" id="cd04739">
    <property type="entry name" value="DHOD_like"/>
    <property type="match status" value="1"/>
</dbReference>
<dbReference type="GO" id="GO:0004152">
    <property type="term" value="F:dihydroorotate dehydrogenase activity"/>
    <property type="evidence" value="ECO:0007669"/>
    <property type="project" value="InterPro"/>
</dbReference>
<sequence length="333" mass="36908">MVDLSTSYLGIPITNPIIVGSCGLTASVDSVQALEQNGAGAVVLKSIFEEEIALEFEKLLREESPDGRYTDHFDYFDYVIKDNNLKAYSNLIAGCKQAVPIPVIASINCTYSHEWISFAKTLEEAGADAIELNMFFLPSDLSRSSEEQEQAYFHVIERVKTELSLPIALKISSYFSSLGHIIKQLSQTGIDGLVLFNRFMQPDINIDTFQVLPGATLSTPEEHLFPLRWIALMADQIDCDLAASTGIHNGNAVIKHLLAGAQTVQVVSALYKHGNGHLQTMLAELRNWMETKGFERIDQFRGKMSQAHIANPATYERAQYMKQFGSHNAGDEG</sequence>
<comment type="caution">
    <text evidence="8">The sequence shown here is derived from an EMBL/GenBank/DDBJ whole genome shotgun (WGS) entry which is preliminary data.</text>
</comment>
<dbReference type="Proteomes" id="UP000230821">
    <property type="component" value="Unassembled WGS sequence"/>
</dbReference>
<evidence type="ECO:0000256" key="4">
    <source>
        <dbReference type="ARBA" id="ARBA00022643"/>
    </source>
</evidence>
<dbReference type="Pfam" id="PF01180">
    <property type="entry name" value="DHO_dh"/>
    <property type="match status" value="1"/>
</dbReference>
<dbReference type="InterPro" id="IPR013785">
    <property type="entry name" value="Aldolase_TIM"/>
</dbReference>
<organism evidence="8 9">
    <name type="scientific">candidate division KSB3 bacterium</name>
    <dbReference type="NCBI Taxonomy" id="2044937"/>
    <lineage>
        <taxon>Bacteria</taxon>
        <taxon>candidate division KSB3</taxon>
    </lineage>
</organism>
<dbReference type="PANTHER" id="PTHR48109:SF3">
    <property type="entry name" value="SLL0744 PROTEIN"/>
    <property type="match status" value="1"/>
</dbReference>
<dbReference type="Gene3D" id="3.20.20.70">
    <property type="entry name" value="Aldolase class I"/>
    <property type="match status" value="1"/>
</dbReference>
<keyword evidence="3" id="KW-0285">Flavoprotein</keyword>
<dbReference type="InterPro" id="IPR050074">
    <property type="entry name" value="DHO_dehydrogenase"/>
</dbReference>
<dbReference type="AlphaFoldDB" id="A0A2G6K7T1"/>
<keyword evidence="4" id="KW-0288">FMN</keyword>
<comment type="cofactor">
    <cofactor evidence="1">
        <name>FMN</name>
        <dbReference type="ChEBI" id="CHEBI:58210"/>
    </cofactor>
</comment>
<gene>
    <name evidence="8" type="ORF">CSA56_18265</name>
</gene>
<reference evidence="8 9" key="1">
    <citation type="submission" date="2017-10" db="EMBL/GenBank/DDBJ databases">
        <title>Novel microbial diversity and functional potential in the marine mammal oral microbiome.</title>
        <authorList>
            <person name="Dudek N.K."/>
            <person name="Sun C.L."/>
            <person name="Burstein D."/>
            <person name="Kantor R.S."/>
            <person name="Aliaga Goltsman D.S."/>
            <person name="Bik E.M."/>
            <person name="Thomas B.C."/>
            <person name="Banfield J.F."/>
            <person name="Relman D.A."/>
        </authorList>
    </citation>
    <scope>NUCLEOTIDE SEQUENCE [LARGE SCALE GENOMIC DNA]</scope>
    <source>
        <strain evidence="8">DOLJORAL78_47_16</strain>
    </source>
</reference>
<dbReference type="NCBIfam" id="NF005741">
    <property type="entry name" value="PRK07565.1"/>
    <property type="match status" value="1"/>
</dbReference>
<keyword evidence="5" id="KW-0665">Pyrimidine biosynthesis</keyword>
<evidence type="ECO:0000256" key="5">
    <source>
        <dbReference type="ARBA" id="ARBA00022975"/>
    </source>
</evidence>